<accession>A0A8S2XC86</accession>
<dbReference type="SUPFAM" id="SSF50494">
    <property type="entry name" value="Trypsin-like serine proteases"/>
    <property type="match status" value="1"/>
</dbReference>
<sequence>MSHAKPVLLFNSQIRSVLEQSESNQATLDGEMQIAVRDVLPSTEFLNQSQLLLKYITAPTTVGKVYFTMGSIDYVCTGSVVISDGKNLAATAALCIYDNDDDVWATDKIYVPRYANGATPFGIRTAKSLIVFGLKPKAKMMVLG</sequence>
<dbReference type="InterPro" id="IPR043504">
    <property type="entry name" value="Peptidase_S1_PA_chymotrypsin"/>
</dbReference>
<dbReference type="EMBL" id="CAJNOK010064854">
    <property type="protein sequence ID" value="CAF1647678.1"/>
    <property type="molecule type" value="Genomic_DNA"/>
</dbReference>
<comment type="caution">
    <text evidence="2">The sequence shown here is derived from an EMBL/GenBank/DDBJ whole genome shotgun (WGS) entry which is preliminary data.</text>
</comment>
<evidence type="ECO:0000313" key="2">
    <source>
        <dbReference type="EMBL" id="CAF4491346.1"/>
    </source>
</evidence>
<gene>
    <name evidence="1" type="ORF">OVA965_LOCUS44656</name>
    <name evidence="2" type="ORF">TMI583_LOCUS47586</name>
</gene>
<dbReference type="Proteomes" id="UP000682733">
    <property type="component" value="Unassembled WGS sequence"/>
</dbReference>
<proteinExistence type="predicted"/>
<evidence type="ECO:0000313" key="1">
    <source>
        <dbReference type="EMBL" id="CAF1647678.1"/>
    </source>
</evidence>
<dbReference type="AlphaFoldDB" id="A0A8S2XC86"/>
<dbReference type="InterPro" id="IPR009003">
    <property type="entry name" value="Peptidase_S1_PA"/>
</dbReference>
<dbReference type="Proteomes" id="UP000677228">
    <property type="component" value="Unassembled WGS sequence"/>
</dbReference>
<evidence type="ECO:0000313" key="3">
    <source>
        <dbReference type="Proteomes" id="UP000682733"/>
    </source>
</evidence>
<dbReference type="Gene3D" id="2.40.10.10">
    <property type="entry name" value="Trypsin-like serine proteases"/>
    <property type="match status" value="1"/>
</dbReference>
<name>A0A8S2XC86_9BILA</name>
<reference evidence="2" key="1">
    <citation type="submission" date="2021-02" db="EMBL/GenBank/DDBJ databases">
        <authorList>
            <person name="Nowell W R."/>
        </authorList>
    </citation>
    <scope>NUCLEOTIDE SEQUENCE</scope>
</reference>
<organism evidence="2 3">
    <name type="scientific">Didymodactylos carnosus</name>
    <dbReference type="NCBI Taxonomy" id="1234261"/>
    <lineage>
        <taxon>Eukaryota</taxon>
        <taxon>Metazoa</taxon>
        <taxon>Spiralia</taxon>
        <taxon>Gnathifera</taxon>
        <taxon>Rotifera</taxon>
        <taxon>Eurotatoria</taxon>
        <taxon>Bdelloidea</taxon>
        <taxon>Philodinida</taxon>
        <taxon>Philodinidae</taxon>
        <taxon>Didymodactylos</taxon>
    </lineage>
</organism>
<dbReference type="EMBL" id="CAJOBA010092722">
    <property type="protein sequence ID" value="CAF4491346.1"/>
    <property type="molecule type" value="Genomic_DNA"/>
</dbReference>
<protein>
    <submittedName>
        <fullName evidence="2">Uncharacterized protein</fullName>
    </submittedName>
</protein>